<organism evidence="3 4">
    <name type="scientific">Bursaphelenchus xylophilus</name>
    <name type="common">Pinewood nematode worm</name>
    <name type="synonym">Aphelenchoides xylophilus</name>
    <dbReference type="NCBI Taxonomy" id="6326"/>
    <lineage>
        <taxon>Eukaryota</taxon>
        <taxon>Metazoa</taxon>
        <taxon>Ecdysozoa</taxon>
        <taxon>Nematoda</taxon>
        <taxon>Chromadorea</taxon>
        <taxon>Rhabditida</taxon>
        <taxon>Tylenchina</taxon>
        <taxon>Tylenchomorpha</taxon>
        <taxon>Aphelenchoidea</taxon>
        <taxon>Aphelenchoididae</taxon>
        <taxon>Bursaphelenchus</taxon>
    </lineage>
</organism>
<dbReference type="Proteomes" id="UP000582659">
    <property type="component" value="Unassembled WGS sequence"/>
</dbReference>
<evidence type="ECO:0000313" key="4">
    <source>
        <dbReference type="Proteomes" id="UP000659654"/>
    </source>
</evidence>
<dbReference type="Pfam" id="PF16087">
    <property type="entry name" value="DUF4817"/>
    <property type="match status" value="1"/>
</dbReference>
<sequence>MEYGVEEKAWSVVWYGKNGSAINVQRECRMKYGCNAKPPDRKTIRRSWNKFLETGSVNRKQKKQERWPLSHKLQNGSRTEKGFGCVAPFRADLPHQKVPLSALQSARGWAGLLEPEKAPASQTQGDLLRHRRAGQKRRRIGNKLCGKLDGHLH</sequence>
<dbReference type="AlphaFoldDB" id="A0A811KC24"/>
<dbReference type="EMBL" id="CAJFDI010000002">
    <property type="protein sequence ID" value="CAD5213826.1"/>
    <property type="molecule type" value="Genomic_DNA"/>
</dbReference>
<feature type="compositionally biased region" description="Basic residues" evidence="1">
    <location>
        <begin position="129"/>
        <end position="141"/>
    </location>
</feature>
<dbReference type="Proteomes" id="UP000659654">
    <property type="component" value="Unassembled WGS sequence"/>
</dbReference>
<feature type="region of interest" description="Disordered" evidence="1">
    <location>
        <begin position="116"/>
        <end position="153"/>
    </location>
</feature>
<comment type="caution">
    <text evidence="3">The sequence shown here is derived from an EMBL/GenBank/DDBJ whole genome shotgun (WGS) entry which is preliminary data.</text>
</comment>
<reference evidence="3" key="1">
    <citation type="submission" date="2020-09" db="EMBL/GenBank/DDBJ databases">
        <authorList>
            <person name="Kikuchi T."/>
        </authorList>
    </citation>
    <scope>NUCLEOTIDE SEQUENCE</scope>
    <source>
        <strain evidence="3">Ka4C1</strain>
    </source>
</reference>
<keyword evidence="4" id="KW-1185">Reference proteome</keyword>
<accession>A0A811KC24</accession>
<feature type="domain" description="DUF4817" evidence="2">
    <location>
        <begin position="6"/>
        <end position="58"/>
    </location>
</feature>
<evidence type="ECO:0000313" key="3">
    <source>
        <dbReference type="EMBL" id="CAD5213826.1"/>
    </source>
</evidence>
<evidence type="ECO:0000259" key="2">
    <source>
        <dbReference type="Pfam" id="PF16087"/>
    </source>
</evidence>
<name>A0A811KC24_BURXY</name>
<dbReference type="InterPro" id="IPR032135">
    <property type="entry name" value="DUF4817"/>
</dbReference>
<gene>
    <name evidence="3" type="ORF">BXYJ_LOCUS3224</name>
</gene>
<proteinExistence type="predicted"/>
<evidence type="ECO:0000256" key="1">
    <source>
        <dbReference type="SAM" id="MobiDB-lite"/>
    </source>
</evidence>
<dbReference type="EMBL" id="CAJFCV020000002">
    <property type="protein sequence ID" value="CAG9093444.1"/>
    <property type="molecule type" value="Genomic_DNA"/>
</dbReference>
<protein>
    <submittedName>
        <fullName evidence="3">(pine wood nematode) hypothetical protein</fullName>
    </submittedName>
</protein>